<dbReference type="Proteomes" id="UP000000254">
    <property type="component" value="Chromosome"/>
</dbReference>
<dbReference type="Gene3D" id="3.40.640.10">
    <property type="entry name" value="Type I PLP-dependent aspartate aminotransferase-like (Major domain)"/>
    <property type="match status" value="1"/>
</dbReference>
<proteinExistence type="inferred from homology"/>
<dbReference type="GO" id="GO:0004068">
    <property type="term" value="F:aspartate 1-decarboxylase activity"/>
    <property type="evidence" value="ECO:0007669"/>
    <property type="project" value="TreeGrafter"/>
</dbReference>
<dbReference type="InterPro" id="IPR015424">
    <property type="entry name" value="PyrdxlP-dep_Trfase"/>
</dbReference>
<evidence type="ECO:0000256" key="2">
    <source>
        <dbReference type="ARBA" id="ARBA00022793"/>
    </source>
</evidence>
<evidence type="ECO:0000313" key="9">
    <source>
        <dbReference type="Proteomes" id="UP000000254"/>
    </source>
</evidence>
<accession>A3DP23</accession>
<dbReference type="InterPro" id="IPR002129">
    <property type="entry name" value="PyrdxlP-dep_de-COase"/>
</dbReference>
<keyword evidence="4 7" id="KW-0456">Lyase</keyword>
<dbReference type="InterPro" id="IPR020931">
    <property type="entry name" value="MfnA"/>
</dbReference>
<dbReference type="Pfam" id="PF00282">
    <property type="entry name" value="Pyridoxal_deC"/>
    <property type="match status" value="1"/>
</dbReference>
<dbReference type="InterPro" id="IPR050477">
    <property type="entry name" value="GrpII_AminoAcid_Decarb"/>
</dbReference>
<sequence>MKNMFCHGEVLLDRKFWEAVLELLKKYSNTPHHKDGKILGSMTTTPHPLAVYAYLMFIHTNASDPVIFKEIENMMNDIIYELIKLYHGGESGILTSGGTESNIAAILVAKKIFPNRSNTVIAPDTVHVSVDKACDIMNCKLVKIPTNGNPVNASILEEYVRKYNPFAVVITAGTTERGLIDPVKGISELAEEYNVYLHVDAAYGGLLIPFLYRHGIIGENLKFYNGVSSISVDFHKNGLAPIPSGILLFNSKRYSEKICYKAEYTLYGKYCGLLGTRPGGSVASIWILLKIYGLDLYEKIALKTYNIAMYTYRRLSALKELKVFKPILPIVVFKHKYIDYIELLQRILSKGYFLYKSPSLEALRIVIMPHVEKSHIDDFVNIVREIIQ</sequence>
<dbReference type="eggNOG" id="arCOG00027">
    <property type="taxonomic scope" value="Archaea"/>
</dbReference>
<keyword evidence="3 6" id="KW-0663">Pyridoxal phosphate</keyword>
<evidence type="ECO:0000256" key="3">
    <source>
        <dbReference type="ARBA" id="ARBA00022898"/>
    </source>
</evidence>
<dbReference type="STRING" id="399550.Smar_1292"/>
<protein>
    <submittedName>
        <fullName evidence="8">Pyridoxal-dependent decarboxylase</fullName>
    </submittedName>
</protein>
<dbReference type="PANTHER" id="PTHR42735:SF6">
    <property type="entry name" value="SPHINGOSINE-1-PHOSPHATE LYASE 1"/>
    <property type="match status" value="1"/>
</dbReference>
<reference evidence="9" key="1">
    <citation type="journal article" date="2009" name="BMC Genomics">
        <title>The complete genome sequence of Staphylothermus marinus reveals differences in sulfur metabolism among heterotrophic Crenarchaeota.</title>
        <authorList>
            <person name="Anderson I.J."/>
            <person name="Dharmarajan L."/>
            <person name="Rodriguez J."/>
            <person name="Hooper S."/>
            <person name="Porat I."/>
            <person name="Ulrich L.E."/>
            <person name="Elkins J.G."/>
            <person name="Mavromatis K."/>
            <person name="Sun H."/>
            <person name="Land M."/>
            <person name="Lapidus A."/>
            <person name="Lucas S."/>
            <person name="Barry K."/>
            <person name="Huber H."/>
            <person name="Zhulin I.B."/>
            <person name="Whitman W.B."/>
            <person name="Mukhopadhyay B."/>
            <person name="Woese C."/>
            <person name="Bristow J."/>
            <person name="Kyrpides N."/>
        </authorList>
    </citation>
    <scope>NUCLEOTIDE SEQUENCE [LARGE SCALE GENOMIC DNA]</scope>
    <source>
        <strain evidence="9">ATCC 43588 / DSM 3639 / JCM 9404 / F1</strain>
    </source>
</reference>
<evidence type="ECO:0000256" key="7">
    <source>
        <dbReference type="RuleBase" id="RU000382"/>
    </source>
</evidence>
<dbReference type="InterPro" id="IPR015422">
    <property type="entry name" value="PyrdxlP-dep_Trfase_small"/>
</dbReference>
<dbReference type="InterPro" id="IPR015421">
    <property type="entry name" value="PyrdxlP-dep_Trfase_major"/>
</dbReference>
<dbReference type="EMBL" id="CP000575">
    <property type="protein sequence ID" value="ABN70383.1"/>
    <property type="molecule type" value="Genomic_DNA"/>
</dbReference>
<dbReference type="Gene3D" id="3.90.1150.10">
    <property type="entry name" value="Aspartate Aminotransferase, domain 1"/>
    <property type="match status" value="1"/>
</dbReference>
<dbReference type="HOGENOM" id="CLU_028929_2_1_2"/>
<dbReference type="KEGG" id="smr:Smar_1292"/>
<comment type="cofactor">
    <cofactor evidence="1 6 7">
        <name>pyridoxal 5'-phosphate</name>
        <dbReference type="ChEBI" id="CHEBI:597326"/>
    </cofactor>
</comment>
<dbReference type="GO" id="GO:0015937">
    <property type="term" value="P:coenzyme A biosynthetic process"/>
    <property type="evidence" value="ECO:0007669"/>
    <property type="project" value="TreeGrafter"/>
</dbReference>
<feature type="modified residue" description="N6-(pyridoxal phosphate)lysine" evidence="6">
    <location>
        <position position="236"/>
    </location>
</feature>
<dbReference type="AlphaFoldDB" id="A3DP23"/>
<evidence type="ECO:0000256" key="4">
    <source>
        <dbReference type="ARBA" id="ARBA00023239"/>
    </source>
</evidence>
<reference evidence="8 9" key="2">
    <citation type="journal article" date="2009" name="Stand. Genomic Sci.">
        <title>Complete genome sequence of Staphylothermus marinus Stetter and Fiala 1986 type strain F1.</title>
        <authorList>
            <person name="Anderson I.J."/>
            <person name="Sun H."/>
            <person name="Lapidus A."/>
            <person name="Copeland A."/>
            <person name="Glavina Del Rio T."/>
            <person name="Tice H."/>
            <person name="Dalin E."/>
            <person name="Lucas S."/>
            <person name="Barry K."/>
            <person name="Land M."/>
            <person name="Richardson P."/>
            <person name="Huber H."/>
            <person name="Kyrpides N.C."/>
        </authorList>
    </citation>
    <scope>NUCLEOTIDE SEQUENCE [LARGE SCALE GENOMIC DNA]</scope>
    <source>
        <strain evidence="9">ATCC 43588 / DSM 3639 / JCM 9404 / F1</strain>
    </source>
</reference>
<keyword evidence="9" id="KW-1185">Reference proteome</keyword>
<dbReference type="GO" id="GO:0019752">
    <property type="term" value="P:carboxylic acid metabolic process"/>
    <property type="evidence" value="ECO:0007669"/>
    <property type="project" value="InterPro"/>
</dbReference>
<comment type="similarity">
    <text evidence="5">Belongs to the group II decarboxylase family. Sphingosine-1-phosphate lyase subfamily.</text>
</comment>
<dbReference type="SUPFAM" id="SSF53383">
    <property type="entry name" value="PLP-dependent transferases"/>
    <property type="match status" value="1"/>
</dbReference>
<gene>
    <name evidence="8" type="ordered locus">Smar_1292</name>
</gene>
<evidence type="ECO:0000256" key="6">
    <source>
        <dbReference type="PIRSR" id="PIRSR602129-50"/>
    </source>
</evidence>
<evidence type="ECO:0000256" key="5">
    <source>
        <dbReference type="ARBA" id="ARBA00038302"/>
    </source>
</evidence>
<dbReference type="GO" id="GO:0030170">
    <property type="term" value="F:pyridoxal phosphate binding"/>
    <property type="evidence" value="ECO:0007669"/>
    <property type="project" value="InterPro"/>
</dbReference>
<organism evidence="8 9">
    <name type="scientific">Staphylothermus marinus (strain ATCC 43588 / DSM 3639 / JCM 9404 / F1)</name>
    <dbReference type="NCBI Taxonomy" id="399550"/>
    <lineage>
        <taxon>Archaea</taxon>
        <taxon>Thermoproteota</taxon>
        <taxon>Thermoprotei</taxon>
        <taxon>Desulfurococcales</taxon>
        <taxon>Desulfurococcaceae</taxon>
        <taxon>Staphylothermus</taxon>
    </lineage>
</organism>
<evidence type="ECO:0000256" key="1">
    <source>
        <dbReference type="ARBA" id="ARBA00001933"/>
    </source>
</evidence>
<dbReference type="NCBIfam" id="TIGR03812">
    <property type="entry name" value="tyr_de_CO2_Arch"/>
    <property type="match status" value="1"/>
</dbReference>
<evidence type="ECO:0000313" key="8">
    <source>
        <dbReference type="EMBL" id="ABN70383.1"/>
    </source>
</evidence>
<name>A3DP23_STAMF</name>
<keyword evidence="2" id="KW-0210">Decarboxylase</keyword>
<dbReference type="PANTHER" id="PTHR42735">
    <property type="match status" value="1"/>
</dbReference>